<keyword evidence="10" id="KW-0325">Glycoprotein</keyword>
<name>A0A8E0RTB1_9TREM</name>
<feature type="domain" description="Guanylate cyclase" evidence="17">
    <location>
        <begin position="584"/>
        <end position="714"/>
    </location>
</feature>
<comment type="catalytic activity">
    <reaction evidence="14">
        <text>GTP = 3',5'-cyclic GMP + diphosphate</text>
        <dbReference type="Rhea" id="RHEA:13665"/>
        <dbReference type="ChEBI" id="CHEBI:33019"/>
        <dbReference type="ChEBI" id="CHEBI:37565"/>
        <dbReference type="ChEBI" id="CHEBI:57746"/>
        <dbReference type="EC" id="4.6.1.2"/>
    </reaction>
</comment>
<evidence type="ECO:0000256" key="14">
    <source>
        <dbReference type="RuleBase" id="RU003431"/>
    </source>
</evidence>
<dbReference type="PANTHER" id="PTHR11920">
    <property type="entry name" value="GUANYLYL CYCLASE"/>
    <property type="match status" value="1"/>
</dbReference>
<evidence type="ECO:0000256" key="11">
    <source>
        <dbReference type="ARBA" id="ARBA00023239"/>
    </source>
</evidence>
<dbReference type="InterPro" id="IPR001245">
    <property type="entry name" value="Ser-Thr/Tyr_kinase_cat_dom"/>
</dbReference>
<evidence type="ECO:0000256" key="4">
    <source>
        <dbReference type="ARBA" id="ARBA00022729"/>
    </source>
</evidence>
<keyword evidence="7" id="KW-0342">GTP-binding</keyword>
<evidence type="ECO:0000313" key="19">
    <source>
        <dbReference type="Proteomes" id="UP000728185"/>
    </source>
</evidence>
<dbReference type="InterPro" id="IPR029787">
    <property type="entry name" value="Nucleotide_cyclase"/>
</dbReference>
<evidence type="ECO:0000313" key="18">
    <source>
        <dbReference type="EMBL" id="KAA0189909.1"/>
    </source>
</evidence>
<evidence type="ECO:0000256" key="12">
    <source>
        <dbReference type="ARBA" id="ARBA00023293"/>
    </source>
</evidence>
<keyword evidence="5" id="KW-0547">Nucleotide-binding</keyword>
<dbReference type="Pfam" id="PF07714">
    <property type="entry name" value="PK_Tyr_Ser-Thr"/>
    <property type="match status" value="1"/>
</dbReference>
<comment type="similarity">
    <text evidence="13">Belongs to the adenylyl cyclase class-4/guanylyl cyclase family.</text>
</comment>
<dbReference type="GO" id="GO:0005524">
    <property type="term" value="F:ATP binding"/>
    <property type="evidence" value="ECO:0007669"/>
    <property type="project" value="InterPro"/>
</dbReference>
<evidence type="ECO:0000256" key="9">
    <source>
        <dbReference type="ARBA" id="ARBA00023170"/>
    </source>
</evidence>
<keyword evidence="8 15" id="KW-0472">Membrane</keyword>
<dbReference type="GO" id="GO:0005525">
    <property type="term" value="F:GTP binding"/>
    <property type="evidence" value="ECO:0007669"/>
    <property type="project" value="UniProtKB-KW"/>
</dbReference>
<dbReference type="GO" id="GO:0004672">
    <property type="term" value="F:protein kinase activity"/>
    <property type="evidence" value="ECO:0007669"/>
    <property type="project" value="InterPro"/>
</dbReference>
<dbReference type="GO" id="GO:0005886">
    <property type="term" value="C:plasma membrane"/>
    <property type="evidence" value="ECO:0007669"/>
    <property type="project" value="TreeGrafter"/>
</dbReference>
<dbReference type="AlphaFoldDB" id="A0A8E0RTB1"/>
<dbReference type="InterPro" id="IPR001054">
    <property type="entry name" value="A/G_cyclase"/>
</dbReference>
<comment type="subcellular location">
    <subcellularLocation>
        <location evidence="1">Membrane</location>
        <topology evidence="1">Single-pass type I membrane protein</topology>
    </subcellularLocation>
</comment>
<dbReference type="InterPro" id="IPR050401">
    <property type="entry name" value="Cyclic_nucleotide_synthase"/>
</dbReference>
<gene>
    <name evidence="18" type="ORF">FBUS_03044</name>
</gene>
<keyword evidence="12 14" id="KW-0141">cGMP biosynthesis</keyword>
<accession>A0A8E0RTB1</accession>
<evidence type="ECO:0000256" key="7">
    <source>
        <dbReference type="ARBA" id="ARBA00023134"/>
    </source>
</evidence>
<keyword evidence="6 15" id="KW-1133">Transmembrane helix</keyword>
<keyword evidence="4" id="KW-0732">Signal</keyword>
<protein>
    <recommendedName>
        <fullName evidence="2 14">Guanylate cyclase</fullName>
        <ecNumber evidence="2 14">4.6.1.2</ecNumber>
    </recommendedName>
</protein>
<keyword evidence="9" id="KW-0675">Receptor</keyword>
<dbReference type="SUPFAM" id="SSF55073">
    <property type="entry name" value="Nucleotide cyclase"/>
    <property type="match status" value="1"/>
</dbReference>
<dbReference type="OrthoDB" id="1890790at2759"/>
<sequence length="800" mass="90525">MVILPNLTNINKSANYPLLSISSAADIRHHCTSAACTWWTANHVCCIAHIGISIQRIEQTNQPIYQLCVLSDIDENDLILNRWKPEPSWTIQISGPKQIGTYAVVAHIVSGRLLVVLPGKSRATGLTLSTKERVDSLFVNSTESRNMITTGGAGEGQRLSSVDVLLIVLLVLSFAFCIPTLVHGFIYCRKKIRKKRFNGMKAKSRPLILQPDNVDSGTSYLINMIFNWFTEMFISASRHLTTHPSCDEMIVAVKKITPNVVHITQDMIGELQMIREFHHPNLTELVGISMGSTYIHFYWEYCQKASLGSIIRRMALPLNWTFRLSMLTDISNGLLFLHGRGIVHGRLNSNNCVVDGNWTCKITGANVHPFSCILSIHILKRTIDFGMDEVRFKSDYHKMETFLKKHDNIPYVAMEYRDCPDLFAVPEMDIYSFGTLLSEIALRTDFHKELSDVISPLAYQAAFPTNECFEEESRFEGGSAPPVTDYCELIRMCWEATPIRPSAAFLHERLVEMNPRKISPSDRMMIIINEYSTRLEILVEERTESLKTETKLTDQLLHSMLPKPVVAALRLGEHVPPEAFDQCTIYFSDIVGFTTISSKSTPFEVVALLNKLYSEFDEIIDRYDVYKVETIGDAYMVASGVPRRNGERHAIAVTDMSLDLVRVSHSFVIPHMPKEPLKIRVGLHSGPVCAGVVGLKMPRYCLFGDTVNTASRMESTGEAYKIHCSDATHEILERLGGFLFERRGTIEVKGKGAMQTWWVVKRMREEVEHDLCPLPPNWKRKLKNKISKVQDTQDDSLDNS</sequence>
<evidence type="ECO:0000256" key="15">
    <source>
        <dbReference type="SAM" id="Phobius"/>
    </source>
</evidence>
<evidence type="ECO:0000256" key="10">
    <source>
        <dbReference type="ARBA" id="ARBA00023180"/>
    </source>
</evidence>
<dbReference type="Gene3D" id="3.30.70.1230">
    <property type="entry name" value="Nucleotide cyclase"/>
    <property type="match status" value="1"/>
</dbReference>
<dbReference type="CDD" id="cd07302">
    <property type="entry name" value="CHD"/>
    <property type="match status" value="1"/>
</dbReference>
<dbReference type="FunFam" id="3.30.70.1230:FF:000004">
    <property type="entry name" value="Guanylate cyclase"/>
    <property type="match status" value="1"/>
</dbReference>
<evidence type="ECO:0000256" key="13">
    <source>
        <dbReference type="RuleBase" id="RU000405"/>
    </source>
</evidence>
<dbReference type="GO" id="GO:0001653">
    <property type="term" value="F:peptide receptor activity"/>
    <property type="evidence" value="ECO:0007669"/>
    <property type="project" value="TreeGrafter"/>
</dbReference>
<keyword evidence="11 13" id="KW-0456">Lyase</keyword>
<evidence type="ECO:0000256" key="6">
    <source>
        <dbReference type="ARBA" id="ARBA00022989"/>
    </source>
</evidence>
<feature type="transmembrane region" description="Helical" evidence="15">
    <location>
        <begin position="164"/>
        <end position="188"/>
    </location>
</feature>
<dbReference type="SMART" id="SM00044">
    <property type="entry name" value="CYCc"/>
    <property type="match status" value="1"/>
</dbReference>
<dbReference type="Gene3D" id="6.10.250.780">
    <property type="match status" value="1"/>
</dbReference>
<evidence type="ECO:0000259" key="16">
    <source>
        <dbReference type="PROSITE" id="PS50011"/>
    </source>
</evidence>
<dbReference type="PANTHER" id="PTHR11920:SF507">
    <property type="entry name" value="GUANYLATE CYCLASE"/>
    <property type="match status" value="1"/>
</dbReference>
<keyword evidence="3 15" id="KW-0812">Transmembrane</keyword>
<comment type="caution">
    <text evidence="18">The sequence shown here is derived from an EMBL/GenBank/DDBJ whole genome shotgun (WGS) entry which is preliminary data.</text>
</comment>
<evidence type="ECO:0000256" key="8">
    <source>
        <dbReference type="ARBA" id="ARBA00023136"/>
    </source>
</evidence>
<dbReference type="GO" id="GO:0035556">
    <property type="term" value="P:intracellular signal transduction"/>
    <property type="evidence" value="ECO:0007669"/>
    <property type="project" value="InterPro"/>
</dbReference>
<dbReference type="GO" id="GO:0007168">
    <property type="term" value="P:receptor guanylyl cyclase signaling pathway"/>
    <property type="evidence" value="ECO:0007669"/>
    <property type="project" value="TreeGrafter"/>
</dbReference>
<dbReference type="Gene3D" id="1.10.510.10">
    <property type="entry name" value="Transferase(Phosphotransferase) domain 1"/>
    <property type="match status" value="1"/>
</dbReference>
<dbReference type="GO" id="GO:0004383">
    <property type="term" value="F:guanylate cyclase activity"/>
    <property type="evidence" value="ECO:0007669"/>
    <property type="project" value="UniProtKB-EC"/>
</dbReference>
<evidence type="ECO:0000256" key="1">
    <source>
        <dbReference type="ARBA" id="ARBA00004479"/>
    </source>
</evidence>
<dbReference type="InterPro" id="IPR018297">
    <property type="entry name" value="A/G_cyclase_CS"/>
</dbReference>
<dbReference type="EC" id="4.6.1.2" evidence="2 14"/>
<dbReference type="InterPro" id="IPR000719">
    <property type="entry name" value="Prot_kinase_dom"/>
</dbReference>
<evidence type="ECO:0000256" key="3">
    <source>
        <dbReference type="ARBA" id="ARBA00022692"/>
    </source>
</evidence>
<dbReference type="Pfam" id="PF00211">
    <property type="entry name" value="Guanylate_cyc"/>
    <property type="match status" value="1"/>
</dbReference>
<evidence type="ECO:0000256" key="5">
    <source>
        <dbReference type="ARBA" id="ARBA00022741"/>
    </source>
</evidence>
<dbReference type="EMBL" id="LUCM01007453">
    <property type="protein sequence ID" value="KAA0189909.1"/>
    <property type="molecule type" value="Genomic_DNA"/>
</dbReference>
<evidence type="ECO:0000256" key="2">
    <source>
        <dbReference type="ARBA" id="ARBA00012202"/>
    </source>
</evidence>
<keyword evidence="19" id="KW-1185">Reference proteome</keyword>
<evidence type="ECO:0000259" key="17">
    <source>
        <dbReference type="PROSITE" id="PS50125"/>
    </source>
</evidence>
<reference evidence="18" key="1">
    <citation type="submission" date="2019-05" db="EMBL/GenBank/DDBJ databases">
        <title>Annotation for the trematode Fasciolopsis buski.</title>
        <authorList>
            <person name="Choi Y.-J."/>
        </authorList>
    </citation>
    <scope>NUCLEOTIDE SEQUENCE</scope>
    <source>
        <strain evidence="18">HT</strain>
        <tissue evidence="18">Whole worm</tissue>
    </source>
</reference>
<dbReference type="GO" id="GO:0004016">
    <property type="term" value="F:adenylate cyclase activity"/>
    <property type="evidence" value="ECO:0007669"/>
    <property type="project" value="TreeGrafter"/>
</dbReference>
<dbReference type="InterPro" id="IPR011009">
    <property type="entry name" value="Kinase-like_dom_sf"/>
</dbReference>
<dbReference type="SUPFAM" id="SSF56112">
    <property type="entry name" value="Protein kinase-like (PK-like)"/>
    <property type="match status" value="1"/>
</dbReference>
<dbReference type="PROSITE" id="PS00452">
    <property type="entry name" value="GUANYLATE_CYCLASE_1"/>
    <property type="match status" value="1"/>
</dbReference>
<dbReference type="PROSITE" id="PS50125">
    <property type="entry name" value="GUANYLATE_CYCLASE_2"/>
    <property type="match status" value="1"/>
</dbReference>
<dbReference type="PROSITE" id="PS50011">
    <property type="entry name" value="PROTEIN_KINASE_DOM"/>
    <property type="match status" value="1"/>
</dbReference>
<feature type="domain" description="Protein kinase" evidence="16">
    <location>
        <begin position="208"/>
        <end position="510"/>
    </location>
</feature>
<dbReference type="Proteomes" id="UP000728185">
    <property type="component" value="Unassembled WGS sequence"/>
</dbReference>
<proteinExistence type="inferred from homology"/>
<organism evidence="18 19">
    <name type="scientific">Fasciolopsis buskii</name>
    <dbReference type="NCBI Taxonomy" id="27845"/>
    <lineage>
        <taxon>Eukaryota</taxon>
        <taxon>Metazoa</taxon>
        <taxon>Spiralia</taxon>
        <taxon>Lophotrochozoa</taxon>
        <taxon>Platyhelminthes</taxon>
        <taxon>Trematoda</taxon>
        <taxon>Digenea</taxon>
        <taxon>Plagiorchiida</taxon>
        <taxon>Echinostomata</taxon>
        <taxon>Echinostomatoidea</taxon>
        <taxon>Fasciolidae</taxon>
        <taxon>Fasciolopsis</taxon>
    </lineage>
</organism>